<protein>
    <submittedName>
        <fullName evidence="2">Uncharacterized protein</fullName>
    </submittedName>
</protein>
<evidence type="ECO:0000313" key="3">
    <source>
        <dbReference type="Proteomes" id="UP000215633"/>
    </source>
</evidence>
<accession>A0A261VJL6</accession>
<comment type="caution">
    <text evidence="2">The sequence shown here is derived from an EMBL/GenBank/DDBJ whole genome shotgun (WGS) entry which is preliminary data.</text>
</comment>
<keyword evidence="1" id="KW-0472">Membrane</keyword>
<dbReference type="Proteomes" id="UP000215633">
    <property type="component" value="Unassembled WGS sequence"/>
</dbReference>
<dbReference type="EMBL" id="NEVT01000007">
    <property type="protein sequence ID" value="OZI73712.1"/>
    <property type="molecule type" value="Genomic_DNA"/>
</dbReference>
<keyword evidence="1" id="KW-1133">Transmembrane helix</keyword>
<name>A0A261VJL6_9BORD</name>
<feature type="transmembrane region" description="Helical" evidence="1">
    <location>
        <begin position="31"/>
        <end position="53"/>
    </location>
</feature>
<sequence length="204" mass="22286">MSGIPADPQAQAAGRAVACAIERRWRRRCMALLVLLLPLTAGVVAYGSIQAWWQGRDLIVREVADGEAVEYGGARWQLNALRMAPLPAGGRIPDNAMGVVADFEVKVLDADLPRNWRGCGILLQDGAGRRWDGADTLRLRLPRSAARNCVGTMYGGAKAGDTVRVREAFLVPREAADQVRVVVTLDPQRPHYLRFARPPQQVAP</sequence>
<gene>
    <name evidence="2" type="ORF">CAL24_17850</name>
</gene>
<evidence type="ECO:0000313" key="2">
    <source>
        <dbReference type="EMBL" id="OZI73712.1"/>
    </source>
</evidence>
<proteinExistence type="predicted"/>
<keyword evidence="3" id="KW-1185">Reference proteome</keyword>
<reference evidence="3" key="1">
    <citation type="submission" date="2017-05" db="EMBL/GenBank/DDBJ databases">
        <title>Complete and WGS of Bordetella genogroups.</title>
        <authorList>
            <person name="Spilker T."/>
            <person name="Lipuma J."/>
        </authorList>
    </citation>
    <scope>NUCLEOTIDE SEQUENCE [LARGE SCALE GENOMIC DNA]</scope>
    <source>
        <strain evidence="3">AU8256</strain>
    </source>
</reference>
<organism evidence="2 3">
    <name type="scientific">Bordetella genomosp. 2</name>
    <dbReference type="NCBI Taxonomy" id="1983456"/>
    <lineage>
        <taxon>Bacteria</taxon>
        <taxon>Pseudomonadati</taxon>
        <taxon>Pseudomonadota</taxon>
        <taxon>Betaproteobacteria</taxon>
        <taxon>Burkholderiales</taxon>
        <taxon>Alcaligenaceae</taxon>
        <taxon>Bordetella</taxon>
    </lineage>
</organism>
<keyword evidence="1" id="KW-0812">Transmembrane</keyword>
<evidence type="ECO:0000256" key="1">
    <source>
        <dbReference type="SAM" id="Phobius"/>
    </source>
</evidence>
<dbReference type="AlphaFoldDB" id="A0A261VJL6"/>
<dbReference type="RefSeq" id="WP_094807437.1">
    <property type="nucleotide sequence ID" value="NZ_NEVT01000007.1"/>
</dbReference>